<gene>
    <name evidence="2" type="ORF">HXK09_04170</name>
</gene>
<protein>
    <submittedName>
        <fullName evidence="2">Restriction endonuclease</fullName>
    </submittedName>
</protein>
<accession>A0A929RQW2</accession>
<proteinExistence type="predicted"/>
<reference evidence="2" key="1">
    <citation type="submission" date="2020-04" db="EMBL/GenBank/DDBJ databases">
        <title>Deep metagenomics examines the oral microbiome during advanced dental caries in children, revealing novel taxa and co-occurrences with host molecules.</title>
        <authorList>
            <person name="Baker J.L."/>
            <person name="Morton J.T."/>
            <person name="Dinis M."/>
            <person name="Alvarez R."/>
            <person name="Tran N.C."/>
            <person name="Knight R."/>
            <person name="Edlund A."/>
        </authorList>
    </citation>
    <scope>NUCLEOTIDE SEQUENCE</scope>
    <source>
        <strain evidence="2">JCVI_30_bin.13</strain>
    </source>
</reference>
<dbReference type="InterPro" id="IPR022009">
    <property type="entry name" value="Resctriction_endonuc_II_NotI"/>
</dbReference>
<organism evidence="2 3">
    <name type="scientific">Actinomyces bouchesdurhonensis</name>
    <dbReference type="NCBI Taxonomy" id="1852361"/>
    <lineage>
        <taxon>Bacteria</taxon>
        <taxon>Bacillati</taxon>
        <taxon>Actinomycetota</taxon>
        <taxon>Actinomycetes</taxon>
        <taxon>Actinomycetales</taxon>
        <taxon>Actinomycetaceae</taxon>
        <taxon>Actinomyces</taxon>
    </lineage>
</organism>
<dbReference type="EMBL" id="JABZGF010000091">
    <property type="protein sequence ID" value="MBF0966352.1"/>
    <property type="molecule type" value="Genomic_DNA"/>
</dbReference>
<dbReference type="GO" id="GO:0004519">
    <property type="term" value="F:endonuclease activity"/>
    <property type="evidence" value="ECO:0007669"/>
    <property type="project" value="UniProtKB-KW"/>
</dbReference>
<evidence type="ECO:0000313" key="3">
    <source>
        <dbReference type="Proteomes" id="UP000759246"/>
    </source>
</evidence>
<comment type="caution">
    <text evidence="2">The sequence shown here is derived from an EMBL/GenBank/DDBJ whole genome shotgun (WGS) entry which is preliminary data.</text>
</comment>
<dbReference type="Pfam" id="PF12183">
    <property type="entry name" value="NotI"/>
    <property type="match status" value="1"/>
</dbReference>
<sequence>MAGYIHEFFGYRFDDHSDTALKAAEKQFCPFIGELCTKPLGRDGERSGACTIRQSSSPTPVICCPHRLYADEYKVLHIIAERTFGRKLTLYPGRRALAHAHAEGGAVAVFGHKWGKELKLPKRDGVGSYFADWVLARIDEHGKLAEFTSVEVQTIDTTGNYRDSRSALLKPERSIAKSTVGLNWENVSKRIIPQLIYKGQILQRESLCRSGLWFVTPTPIYERLLTRLGGPENLDFGYAPQPGALHFLRYDFAADTQVSPGSPLPLDVTGYDCTTVERVQGAFNRVRLPEPDVYGSSLESALYSMR</sequence>
<keyword evidence="2" id="KW-0378">Hydrolase</keyword>
<keyword evidence="2" id="KW-0255">Endonuclease</keyword>
<dbReference type="AlphaFoldDB" id="A0A929RQW2"/>
<dbReference type="Proteomes" id="UP000759246">
    <property type="component" value="Unassembled WGS sequence"/>
</dbReference>
<name>A0A929RQW2_9ACTO</name>
<evidence type="ECO:0000259" key="1">
    <source>
        <dbReference type="Pfam" id="PF12183"/>
    </source>
</evidence>
<feature type="domain" description="Restriction endonuclease type II NotI" evidence="1">
    <location>
        <begin position="23"/>
        <end position="204"/>
    </location>
</feature>
<keyword evidence="2" id="KW-0540">Nuclease</keyword>
<evidence type="ECO:0000313" key="2">
    <source>
        <dbReference type="EMBL" id="MBF0966352.1"/>
    </source>
</evidence>